<keyword evidence="3" id="KW-1185">Reference proteome</keyword>
<keyword evidence="1" id="KW-0732">Signal</keyword>
<feature type="chain" id="PRO_5003943567" description="YnbE-like lipoprotein" evidence="1">
    <location>
        <begin position="24"/>
        <end position="61"/>
    </location>
</feature>
<sequence length="61" mass="7022">MQSYVIVLAAVLLVAACSPTVRMQAPEKPIEINMNVKIEHEIRVQVERDIEQMLQQNKDLF</sequence>
<protein>
    <recommendedName>
        <fullName evidence="4">YnbE-like lipoprotein</fullName>
    </recommendedName>
</protein>
<dbReference type="KEGG" id="tmb:Thimo_3483"/>
<dbReference type="EMBL" id="CP003051">
    <property type="protein sequence ID" value="AGA92146.1"/>
    <property type="molecule type" value="Genomic_DNA"/>
</dbReference>
<name>L0H1N9_9GAMM</name>
<dbReference type="HOGENOM" id="CLU_183514_0_0_6"/>
<organism evidence="2 3">
    <name type="scientific">Thioflavicoccus mobilis 8321</name>
    <dbReference type="NCBI Taxonomy" id="765912"/>
    <lineage>
        <taxon>Bacteria</taxon>
        <taxon>Pseudomonadati</taxon>
        <taxon>Pseudomonadota</taxon>
        <taxon>Gammaproteobacteria</taxon>
        <taxon>Chromatiales</taxon>
        <taxon>Chromatiaceae</taxon>
        <taxon>Thioflavicoccus</taxon>
    </lineage>
</organism>
<dbReference type="Pfam" id="PF13617">
    <property type="entry name" value="Lipoprotein_19"/>
    <property type="match status" value="1"/>
</dbReference>
<dbReference type="OrthoDB" id="9807866at2"/>
<evidence type="ECO:0000256" key="1">
    <source>
        <dbReference type="SAM" id="SignalP"/>
    </source>
</evidence>
<reference evidence="2 3" key="1">
    <citation type="submission" date="2011-09" db="EMBL/GenBank/DDBJ databases">
        <title>Complete sequence of chromosome of Thioflavicoccus mobilis 8321.</title>
        <authorList>
            <consortium name="US DOE Joint Genome Institute"/>
            <person name="Lucas S."/>
            <person name="Han J."/>
            <person name="Lapidus A."/>
            <person name="Cheng J.-F."/>
            <person name="Goodwin L."/>
            <person name="Pitluck S."/>
            <person name="Peters L."/>
            <person name="Ovchinnikova G."/>
            <person name="Lu M."/>
            <person name="Detter J.C."/>
            <person name="Han C."/>
            <person name="Tapia R."/>
            <person name="Land M."/>
            <person name="Hauser L."/>
            <person name="Kyrpides N."/>
            <person name="Ivanova N."/>
            <person name="Pagani I."/>
            <person name="Vogl K."/>
            <person name="Liu Z."/>
            <person name="Imhoff J."/>
            <person name="Thiel V."/>
            <person name="Frigaard N.-U."/>
            <person name="Bryant D."/>
            <person name="Woyke T."/>
        </authorList>
    </citation>
    <scope>NUCLEOTIDE SEQUENCE [LARGE SCALE GENOMIC DNA]</scope>
    <source>
        <strain evidence="2 3">8321</strain>
    </source>
</reference>
<evidence type="ECO:0008006" key="4">
    <source>
        <dbReference type="Google" id="ProtNLM"/>
    </source>
</evidence>
<dbReference type="STRING" id="765912.Thimo_3483"/>
<dbReference type="eggNOG" id="ENOG5032Y6T">
    <property type="taxonomic scope" value="Bacteria"/>
</dbReference>
<feature type="signal peptide" evidence="1">
    <location>
        <begin position="1"/>
        <end position="23"/>
    </location>
</feature>
<dbReference type="RefSeq" id="WP_015282273.1">
    <property type="nucleotide sequence ID" value="NC_019940.1"/>
</dbReference>
<gene>
    <name evidence="2" type="ORF">Thimo_3483</name>
</gene>
<evidence type="ECO:0000313" key="2">
    <source>
        <dbReference type="EMBL" id="AGA92146.1"/>
    </source>
</evidence>
<accession>L0H1N9</accession>
<dbReference type="InterPro" id="IPR025985">
    <property type="entry name" value="YnbE"/>
</dbReference>
<evidence type="ECO:0000313" key="3">
    <source>
        <dbReference type="Proteomes" id="UP000010816"/>
    </source>
</evidence>
<dbReference type="Proteomes" id="UP000010816">
    <property type="component" value="Chromosome"/>
</dbReference>
<proteinExistence type="predicted"/>
<dbReference type="AlphaFoldDB" id="L0H1N9"/>